<evidence type="ECO:0000256" key="2">
    <source>
        <dbReference type="ARBA" id="ARBA00005993"/>
    </source>
</evidence>
<keyword evidence="10" id="KW-0539">Nucleus</keyword>
<evidence type="ECO:0000256" key="6">
    <source>
        <dbReference type="ARBA" id="ARBA00023015"/>
    </source>
</evidence>
<comment type="subcellular location">
    <subcellularLocation>
        <location evidence="1">Nucleus</location>
    </subcellularLocation>
</comment>
<evidence type="ECO:0000313" key="14">
    <source>
        <dbReference type="WBParaSite" id="ACRNAN_scaffold4031.g29453.t1"/>
    </source>
</evidence>
<keyword evidence="7" id="KW-0238">DNA-binding</keyword>
<dbReference type="InterPro" id="IPR049636">
    <property type="entry name" value="HNF4-like_DBD"/>
</dbReference>
<dbReference type="PROSITE" id="PS00031">
    <property type="entry name" value="NUCLEAR_REC_DBD_1"/>
    <property type="match status" value="1"/>
</dbReference>
<dbReference type="Proteomes" id="UP000887540">
    <property type="component" value="Unplaced"/>
</dbReference>
<evidence type="ECO:0000256" key="7">
    <source>
        <dbReference type="ARBA" id="ARBA00023125"/>
    </source>
</evidence>
<dbReference type="AlphaFoldDB" id="A0A914DUR4"/>
<keyword evidence="4" id="KW-0863">Zinc-finger</keyword>
<dbReference type="GO" id="GO:0005634">
    <property type="term" value="C:nucleus"/>
    <property type="evidence" value="ECO:0007669"/>
    <property type="project" value="UniProtKB-SubCell"/>
</dbReference>
<accession>A0A914DUR4</accession>
<evidence type="ECO:0000256" key="4">
    <source>
        <dbReference type="ARBA" id="ARBA00022771"/>
    </source>
</evidence>
<keyword evidence="8" id="KW-0804">Transcription</keyword>
<evidence type="ECO:0000256" key="11">
    <source>
        <dbReference type="SAM" id="MobiDB-lite"/>
    </source>
</evidence>
<name>A0A914DUR4_9BILA</name>
<evidence type="ECO:0000313" key="13">
    <source>
        <dbReference type="Proteomes" id="UP000887540"/>
    </source>
</evidence>
<keyword evidence="3" id="KW-0479">Metal-binding</keyword>
<evidence type="ECO:0000256" key="9">
    <source>
        <dbReference type="ARBA" id="ARBA00023170"/>
    </source>
</evidence>
<dbReference type="PRINTS" id="PR00047">
    <property type="entry name" value="STROIDFINGER"/>
</dbReference>
<evidence type="ECO:0000256" key="1">
    <source>
        <dbReference type="ARBA" id="ARBA00004123"/>
    </source>
</evidence>
<dbReference type="InterPro" id="IPR050200">
    <property type="entry name" value="Nuclear_hormone_rcpt_NR3"/>
</dbReference>
<dbReference type="InterPro" id="IPR013088">
    <property type="entry name" value="Znf_NHR/GATA"/>
</dbReference>
<dbReference type="PROSITE" id="PS51030">
    <property type="entry name" value="NUCLEAR_REC_DBD_2"/>
    <property type="match status" value="1"/>
</dbReference>
<keyword evidence="9" id="KW-0675">Receptor</keyword>
<dbReference type="SUPFAM" id="SSF57716">
    <property type="entry name" value="Glucocorticoid receptor-like (DNA-binding domain)"/>
    <property type="match status" value="1"/>
</dbReference>
<sequence>MEGGVLDRLGQNSHDLCAVCGDQADGYHYGALSCRGCNAFFRRAVNFNLQFTCRRGGNCIVDKNARCACRACRLKKCKTVGMDRQGMKSVQQRNREENSIKKEPKIFPNSLQNEPVLSDSDRSSPRMDGLGGTGETEILPNNFVVSNYLPLTTFPSAVSPPQPSGLYYAQS</sequence>
<evidence type="ECO:0000256" key="3">
    <source>
        <dbReference type="ARBA" id="ARBA00022723"/>
    </source>
</evidence>
<keyword evidence="5" id="KW-0862">Zinc</keyword>
<feature type="domain" description="Nuclear receptor" evidence="12">
    <location>
        <begin position="14"/>
        <end position="89"/>
    </location>
</feature>
<dbReference type="InterPro" id="IPR001628">
    <property type="entry name" value="Znf_hrmn_rcpt"/>
</dbReference>
<proteinExistence type="inferred from homology"/>
<dbReference type="FunFam" id="3.30.50.10:FF:000030">
    <property type="entry name" value="Nuclear Hormone Receptor family"/>
    <property type="match status" value="1"/>
</dbReference>
<reference evidence="14" key="1">
    <citation type="submission" date="2022-11" db="UniProtKB">
        <authorList>
            <consortium name="WormBaseParasite"/>
        </authorList>
    </citation>
    <scope>IDENTIFICATION</scope>
</reference>
<evidence type="ECO:0000256" key="8">
    <source>
        <dbReference type="ARBA" id="ARBA00023163"/>
    </source>
</evidence>
<keyword evidence="6" id="KW-0805">Transcription regulation</keyword>
<evidence type="ECO:0000256" key="10">
    <source>
        <dbReference type="ARBA" id="ARBA00023242"/>
    </source>
</evidence>
<feature type="region of interest" description="Disordered" evidence="11">
    <location>
        <begin position="107"/>
        <end position="135"/>
    </location>
</feature>
<dbReference type="GO" id="GO:0000978">
    <property type="term" value="F:RNA polymerase II cis-regulatory region sequence-specific DNA binding"/>
    <property type="evidence" value="ECO:0007669"/>
    <property type="project" value="InterPro"/>
</dbReference>
<organism evidence="13 14">
    <name type="scientific">Acrobeloides nanus</name>
    <dbReference type="NCBI Taxonomy" id="290746"/>
    <lineage>
        <taxon>Eukaryota</taxon>
        <taxon>Metazoa</taxon>
        <taxon>Ecdysozoa</taxon>
        <taxon>Nematoda</taxon>
        <taxon>Chromadorea</taxon>
        <taxon>Rhabditida</taxon>
        <taxon>Tylenchina</taxon>
        <taxon>Cephalobomorpha</taxon>
        <taxon>Cephaloboidea</taxon>
        <taxon>Cephalobidae</taxon>
        <taxon>Acrobeloides</taxon>
    </lineage>
</organism>
<dbReference type="WBParaSite" id="ACRNAN_scaffold4031.g29453.t1">
    <property type="protein sequence ID" value="ACRNAN_scaffold4031.g29453.t1"/>
    <property type="gene ID" value="ACRNAN_scaffold4031.g29453"/>
</dbReference>
<evidence type="ECO:0000256" key="5">
    <source>
        <dbReference type="ARBA" id="ARBA00022833"/>
    </source>
</evidence>
<comment type="similarity">
    <text evidence="2">Belongs to the nuclear hormone receptor family.</text>
</comment>
<dbReference type="GO" id="GO:0003700">
    <property type="term" value="F:DNA-binding transcription factor activity"/>
    <property type="evidence" value="ECO:0007669"/>
    <property type="project" value="InterPro"/>
</dbReference>
<evidence type="ECO:0000259" key="12">
    <source>
        <dbReference type="PROSITE" id="PS51030"/>
    </source>
</evidence>
<dbReference type="Gene3D" id="3.30.50.10">
    <property type="entry name" value="Erythroid Transcription Factor GATA-1, subunit A"/>
    <property type="match status" value="1"/>
</dbReference>
<dbReference type="GO" id="GO:0008270">
    <property type="term" value="F:zinc ion binding"/>
    <property type="evidence" value="ECO:0007669"/>
    <property type="project" value="UniProtKB-KW"/>
</dbReference>
<protein>
    <submittedName>
        <fullName evidence="14">Nuclear receptor domain-containing protein</fullName>
    </submittedName>
</protein>
<dbReference type="CDD" id="cd06960">
    <property type="entry name" value="NR_DBD_HNF4A"/>
    <property type="match status" value="1"/>
</dbReference>
<keyword evidence="13" id="KW-1185">Reference proteome</keyword>
<dbReference type="PANTHER" id="PTHR48092">
    <property type="entry name" value="KNIRPS-RELATED PROTEIN-RELATED"/>
    <property type="match status" value="1"/>
</dbReference>
<dbReference type="Pfam" id="PF00105">
    <property type="entry name" value="zf-C4"/>
    <property type="match status" value="1"/>
</dbReference>
<dbReference type="SMART" id="SM00399">
    <property type="entry name" value="ZnF_C4"/>
    <property type="match status" value="1"/>
</dbReference>